<keyword evidence="2" id="KW-0699">rRNA-binding</keyword>
<dbReference type="NCBIfam" id="TIGR01079">
    <property type="entry name" value="rplX_bact"/>
    <property type="match status" value="1"/>
</dbReference>
<dbReference type="EMBL" id="UOFZ01000151">
    <property type="protein sequence ID" value="VAX14028.1"/>
    <property type="molecule type" value="Genomic_DNA"/>
</dbReference>
<evidence type="ECO:0000256" key="1">
    <source>
        <dbReference type="ARBA" id="ARBA00010618"/>
    </source>
</evidence>
<protein>
    <submittedName>
        <fullName evidence="7">LSU ribosomal protein L24p (L26e)</fullName>
    </submittedName>
</protein>
<dbReference type="InterPro" id="IPR005824">
    <property type="entry name" value="KOW"/>
</dbReference>
<dbReference type="InterPro" id="IPR041988">
    <property type="entry name" value="Ribosomal_uL24_KOW"/>
</dbReference>
<dbReference type="CDD" id="cd06089">
    <property type="entry name" value="KOW_RPL26"/>
    <property type="match status" value="1"/>
</dbReference>
<keyword evidence="5" id="KW-0687">Ribonucleoprotein</keyword>
<comment type="similarity">
    <text evidence="1">Belongs to the universal ribosomal protein uL24 family.</text>
</comment>
<dbReference type="SUPFAM" id="SSF50104">
    <property type="entry name" value="Translation proteins SH3-like domain"/>
    <property type="match status" value="1"/>
</dbReference>
<organism evidence="7">
    <name type="scientific">hydrothermal vent metagenome</name>
    <dbReference type="NCBI Taxonomy" id="652676"/>
    <lineage>
        <taxon>unclassified sequences</taxon>
        <taxon>metagenomes</taxon>
        <taxon>ecological metagenomes</taxon>
    </lineage>
</organism>
<evidence type="ECO:0000256" key="2">
    <source>
        <dbReference type="ARBA" id="ARBA00022730"/>
    </source>
</evidence>
<dbReference type="InterPro" id="IPR003256">
    <property type="entry name" value="Ribosomal_uL24"/>
</dbReference>
<proteinExistence type="inferred from homology"/>
<dbReference type="Pfam" id="PF17136">
    <property type="entry name" value="ribosomal_L24"/>
    <property type="match status" value="1"/>
</dbReference>
<reference evidence="7" key="1">
    <citation type="submission" date="2018-06" db="EMBL/GenBank/DDBJ databases">
        <authorList>
            <person name="Zhirakovskaya E."/>
        </authorList>
    </citation>
    <scope>NUCLEOTIDE SEQUENCE</scope>
</reference>
<dbReference type="InterPro" id="IPR014722">
    <property type="entry name" value="Rib_uL2_dom2"/>
</dbReference>
<dbReference type="PANTHER" id="PTHR12903">
    <property type="entry name" value="MITOCHONDRIAL RIBOSOMAL PROTEIN L24"/>
    <property type="match status" value="1"/>
</dbReference>
<dbReference type="Pfam" id="PF00467">
    <property type="entry name" value="KOW"/>
    <property type="match status" value="1"/>
</dbReference>
<keyword evidence="4 7" id="KW-0689">Ribosomal protein</keyword>
<dbReference type="InterPro" id="IPR057264">
    <property type="entry name" value="Ribosomal_uL24_C"/>
</dbReference>
<evidence type="ECO:0000256" key="3">
    <source>
        <dbReference type="ARBA" id="ARBA00022884"/>
    </source>
</evidence>
<accession>A0A3B1BRD5</accession>
<keyword evidence="3" id="KW-0694">RNA-binding</keyword>
<dbReference type="GO" id="GO:0005840">
    <property type="term" value="C:ribosome"/>
    <property type="evidence" value="ECO:0007669"/>
    <property type="project" value="UniProtKB-KW"/>
</dbReference>
<feature type="domain" description="KOW" evidence="6">
    <location>
        <begin position="3"/>
        <end position="30"/>
    </location>
</feature>
<dbReference type="PROSITE" id="PS01108">
    <property type="entry name" value="RIBOSOMAL_L24"/>
    <property type="match status" value="1"/>
</dbReference>
<dbReference type="GO" id="GO:0006412">
    <property type="term" value="P:translation"/>
    <property type="evidence" value="ECO:0007669"/>
    <property type="project" value="InterPro"/>
</dbReference>
<dbReference type="SMART" id="SM00739">
    <property type="entry name" value="KOW"/>
    <property type="match status" value="1"/>
</dbReference>
<evidence type="ECO:0000259" key="6">
    <source>
        <dbReference type="SMART" id="SM00739"/>
    </source>
</evidence>
<dbReference type="InterPro" id="IPR008991">
    <property type="entry name" value="Translation_prot_SH3-like_sf"/>
</dbReference>
<name>A0A3B1BRD5_9ZZZZ</name>
<dbReference type="InterPro" id="IPR005825">
    <property type="entry name" value="Ribosomal_uL24_CS"/>
</dbReference>
<evidence type="ECO:0000256" key="4">
    <source>
        <dbReference type="ARBA" id="ARBA00022980"/>
    </source>
</evidence>
<dbReference type="Gene3D" id="2.30.30.30">
    <property type="match status" value="1"/>
</dbReference>
<evidence type="ECO:0000313" key="7">
    <source>
        <dbReference type="EMBL" id="VAX14028.1"/>
    </source>
</evidence>
<gene>
    <name evidence="7" type="ORF">MNBD_GAMMA24-501</name>
</gene>
<sequence>MNKIKKGDDVIVIAGKDKGKRGTVTRVVTDSARVFVENVNVVKKHQKPNPAAGVPGGIIEKEMPLDVSNIAIFNPATGKADRLGFKFLEDGRKVRFFKSNGEVLDV</sequence>
<evidence type="ECO:0000256" key="5">
    <source>
        <dbReference type="ARBA" id="ARBA00023274"/>
    </source>
</evidence>
<dbReference type="GO" id="GO:1990904">
    <property type="term" value="C:ribonucleoprotein complex"/>
    <property type="evidence" value="ECO:0007669"/>
    <property type="project" value="UniProtKB-KW"/>
</dbReference>
<dbReference type="GO" id="GO:0003735">
    <property type="term" value="F:structural constituent of ribosome"/>
    <property type="evidence" value="ECO:0007669"/>
    <property type="project" value="InterPro"/>
</dbReference>
<dbReference type="FunFam" id="2.30.30.30:FF:000004">
    <property type="entry name" value="50S ribosomal protein L24"/>
    <property type="match status" value="1"/>
</dbReference>
<dbReference type="GO" id="GO:0019843">
    <property type="term" value="F:rRNA binding"/>
    <property type="evidence" value="ECO:0007669"/>
    <property type="project" value="UniProtKB-KW"/>
</dbReference>
<dbReference type="HAMAP" id="MF_01326_B">
    <property type="entry name" value="Ribosomal_uL24_B"/>
    <property type="match status" value="1"/>
</dbReference>
<dbReference type="AlphaFoldDB" id="A0A3B1BRD5"/>